<proteinExistence type="predicted"/>
<dbReference type="InterPro" id="IPR029058">
    <property type="entry name" value="AB_hydrolase_fold"/>
</dbReference>
<dbReference type="Proteomes" id="UP001054889">
    <property type="component" value="Unassembled WGS sequence"/>
</dbReference>
<gene>
    <name evidence="3" type="primary">gb01081</name>
    <name evidence="3" type="ORF">PR202_gb01081</name>
</gene>
<reference evidence="3" key="1">
    <citation type="journal article" date="2018" name="DNA Res.">
        <title>Multiple hybrid de novo genome assembly of finger millet, an orphan allotetraploid crop.</title>
        <authorList>
            <person name="Hatakeyama M."/>
            <person name="Aluri S."/>
            <person name="Balachadran M.T."/>
            <person name="Sivarajan S.R."/>
            <person name="Patrignani A."/>
            <person name="Gruter S."/>
            <person name="Poveda L."/>
            <person name="Shimizu-Inatsugi R."/>
            <person name="Baeten J."/>
            <person name="Francoijs K.J."/>
            <person name="Nataraja K.N."/>
            <person name="Reddy Y.A.N."/>
            <person name="Phadnis S."/>
            <person name="Ravikumar R.L."/>
            <person name="Schlapbach R."/>
            <person name="Sreeman S.M."/>
            <person name="Shimizu K.K."/>
        </authorList>
    </citation>
    <scope>NUCLEOTIDE SEQUENCE</scope>
</reference>
<dbReference type="EMBL" id="BQKI01000071">
    <property type="protein sequence ID" value="GJN14279.1"/>
    <property type="molecule type" value="Genomic_DNA"/>
</dbReference>
<evidence type="ECO:0000259" key="2">
    <source>
        <dbReference type="Pfam" id="PF01738"/>
    </source>
</evidence>
<dbReference type="GO" id="GO:0016787">
    <property type="term" value="F:hydrolase activity"/>
    <property type="evidence" value="ECO:0007669"/>
    <property type="project" value="InterPro"/>
</dbReference>
<evidence type="ECO:0000313" key="4">
    <source>
        <dbReference type="Proteomes" id="UP001054889"/>
    </source>
</evidence>
<organism evidence="3 4">
    <name type="scientific">Eleusine coracana subsp. coracana</name>
    <dbReference type="NCBI Taxonomy" id="191504"/>
    <lineage>
        <taxon>Eukaryota</taxon>
        <taxon>Viridiplantae</taxon>
        <taxon>Streptophyta</taxon>
        <taxon>Embryophyta</taxon>
        <taxon>Tracheophyta</taxon>
        <taxon>Spermatophyta</taxon>
        <taxon>Magnoliopsida</taxon>
        <taxon>Liliopsida</taxon>
        <taxon>Poales</taxon>
        <taxon>Poaceae</taxon>
        <taxon>PACMAD clade</taxon>
        <taxon>Chloridoideae</taxon>
        <taxon>Cynodonteae</taxon>
        <taxon>Eleusininae</taxon>
        <taxon>Eleusine</taxon>
    </lineage>
</organism>
<feature type="compositionally biased region" description="Low complexity" evidence="1">
    <location>
        <begin position="375"/>
        <end position="410"/>
    </location>
</feature>
<name>A0AAV5DT91_ELECO</name>
<dbReference type="PANTHER" id="PTHR17630:SF100">
    <property type="entry name" value="OS05G0399100 PROTEIN"/>
    <property type="match status" value="1"/>
</dbReference>
<dbReference type="AlphaFoldDB" id="A0AAV5DT91"/>
<protein>
    <recommendedName>
        <fullName evidence="2">Dienelactone hydrolase domain-containing protein</fullName>
    </recommendedName>
</protein>
<dbReference type="PANTHER" id="PTHR17630">
    <property type="entry name" value="DIENELACTONE HYDROLASE"/>
    <property type="match status" value="1"/>
</dbReference>
<dbReference type="Pfam" id="PF01738">
    <property type="entry name" value="DLH"/>
    <property type="match status" value="1"/>
</dbReference>
<dbReference type="InterPro" id="IPR002925">
    <property type="entry name" value="Dienelactn_hydro"/>
</dbReference>
<accession>A0AAV5DT91</accession>
<dbReference type="Pfam" id="PF14223">
    <property type="entry name" value="Retrotran_gag_2"/>
    <property type="match status" value="1"/>
</dbReference>
<comment type="caution">
    <text evidence="3">The sequence shown here is derived from an EMBL/GenBank/DDBJ whole genome shotgun (WGS) entry which is preliminary data.</text>
</comment>
<feature type="domain" description="Dienelactone hydrolase" evidence="2">
    <location>
        <begin position="52"/>
        <end position="146"/>
    </location>
</feature>
<evidence type="ECO:0000256" key="1">
    <source>
        <dbReference type="SAM" id="MobiDB-lite"/>
    </source>
</evidence>
<sequence>MASSKCCDNPPQLNPAGGEGKVIDSFGGLKAYVVGSDDCKAAVVLVSEVYAKIVVELAKSREIQAAVLLHPTFVTVDDIKEVKCPVSILGAEIDKYSPPELMEQFKIVLSANYGVSHFVKIFPGVRHGWSVRYRDHDTAALKNAEEAMPTNNNTSSGVLSTLVAVLPSGAASLAASVRPLPPVILDLDAFNFSRWNTHLRALLGHHGLLSHINGTVAAAPQDVAWVQNDYAVLTAMYGLISRDVLDLVQIEDDMSARDLWVAVEDLFNDNKDGRSINLLSKFHALVQGDMTVSAYLKEQKRLADTLRDADSVIDNRILVLNTIRGLNPRLLQAASFISMSAALPTFRKLRSQLVFEERRLENTAKAAAATAMVASAGQTPPCTGSSCRSSTPSSSSSSTNNRLPSNNRPKNNGRRKGGDQGHQRSFNGPGPLPGIGPWICYNLASGTWAAPGMVLVFWEHRRVLNRPS</sequence>
<dbReference type="Gene3D" id="3.40.50.1820">
    <property type="entry name" value="alpha/beta hydrolase"/>
    <property type="match status" value="1"/>
</dbReference>
<feature type="region of interest" description="Disordered" evidence="1">
    <location>
        <begin position="375"/>
        <end position="429"/>
    </location>
</feature>
<dbReference type="SUPFAM" id="SSF53474">
    <property type="entry name" value="alpha/beta-Hydrolases"/>
    <property type="match status" value="1"/>
</dbReference>
<reference evidence="3" key="2">
    <citation type="submission" date="2021-12" db="EMBL/GenBank/DDBJ databases">
        <title>Resequencing data analysis of finger millet.</title>
        <authorList>
            <person name="Hatakeyama M."/>
            <person name="Aluri S."/>
            <person name="Balachadran M.T."/>
            <person name="Sivarajan S.R."/>
            <person name="Poveda L."/>
            <person name="Shimizu-Inatsugi R."/>
            <person name="Schlapbach R."/>
            <person name="Sreeman S.M."/>
            <person name="Shimizu K.K."/>
        </authorList>
    </citation>
    <scope>NUCLEOTIDE SEQUENCE</scope>
</reference>
<evidence type="ECO:0000313" key="3">
    <source>
        <dbReference type="EMBL" id="GJN14279.1"/>
    </source>
</evidence>
<keyword evidence="4" id="KW-1185">Reference proteome</keyword>